<protein>
    <recommendedName>
        <fullName evidence="6">RING-type domain-containing protein</fullName>
    </recommendedName>
</protein>
<comment type="caution">
    <text evidence="7">The sequence shown here is derived from an EMBL/GenBank/DDBJ whole genome shotgun (WGS) entry which is preliminary data.</text>
</comment>
<dbReference type="InterPro" id="IPR013083">
    <property type="entry name" value="Znf_RING/FYVE/PHD"/>
</dbReference>
<feature type="compositionally biased region" description="Low complexity" evidence="5">
    <location>
        <begin position="50"/>
        <end position="61"/>
    </location>
</feature>
<evidence type="ECO:0000256" key="4">
    <source>
        <dbReference type="PROSITE-ProRule" id="PRU00175"/>
    </source>
</evidence>
<dbReference type="GO" id="GO:0006511">
    <property type="term" value="P:ubiquitin-dependent protein catabolic process"/>
    <property type="evidence" value="ECO:0007669"/>
    <property type="project" value="TreeGrafter"/>
</dbReference>
<dbReference type="Pfam" id="PF13639">
    <property type="entry name" value="zf-RING_2"/>
    <property type="match status" value="1"/>
</dbReference>
<proteinExistence type="predicted"/>
<evidence type="ECO:0000256" key="3">
    <source>
        <dbReference type="ARBA" id="ARBA00022833"/>
    </source>
</evidence>
<keyword evidence="8" id="KW-1185">Reference proteome</keyword>
<dbReference type="EMBL" id="JAULSV010000001">
    <property type="protein sequence ID" value="KAK0656814.1"/>
    <property type="molecule type" value="Genomic_DNA"/>
</dbReference>
<feature type="region of interest" description="Disordered" evidence="5">
    <location>
        <begin position="281"/>
        <end position="361"/>
    </location>
</feature>
<feature type="domain" description="RING-type" evidence="6">
    <location>
        <begin position="174"/>
        <end position="222"/>
    </location>
</feature>
<dbReference type="AlphaFoldDB" id="A0AA39YQJ9"/>
<feature type="region of interest" description="Disordered" evidence="5">
    <location>
        <begin position="1"/>
        <end position="106"/>
    </location>
</feature>
<dbReference type="InterPro" id="IPR051834">
    <property type="entry name" value="RING_finger_E3_ligase"/>
</dbReference>
<feature type="compositionally biased region" description="Polar residues" evidence="5">
    <location>
        <begin position="461"/>
        <end position="471"/>
    </location>
</feature>
<evidence type="ECO:0000256" key="2">
    <source>
        <dbReference type="ARBA" id="ARBA00022771"/>
    </source>
</evidence>
<evidence type="ECO:0000259" key="6">
    <source>
        <dbReference type="PROSITE" id="PS50089"/>
    </source>
</evidence>
<dbReference type="PANTHER" id="PTHR45931:SF3">
    <property type="entry name" value="RING ZINC FINGER-CONTAINING PROTEIN"/>
    <property type="match status" value="1"/>
</dbReference>
<evidence type="ECO:0000313" key="7">
    <source>
        <dbReference type="EMBL" id="KAK0656814.1"/>
    </source>
</evidence>
<feature type="compositionally biased region" description="Basic and acidic residues" evidence="5">
    <location>
        <begin position="303"/>
        <end position="316"/>
    </location>
</feature>
<dbReference type="Gene3D" id="3.30.40.10">
    <property type="entry name" value="Zinc/RING finger domain, C3HC4 (zinc finger)"/>
    <property type="match status" value="1"/>
</dbReference>
<feature type="compositionally biased region" description="Pro residues" evidence="5">
    <location>
        <begin position="25"/>
        <end position="45"/>
    </location>
</feature>
<gene>
    <name evidence="7" type="ORF">B0T16DRAFT_385454</name>
</gene>
<dbReference type="SUPFAM" id="SSF57850">
    <property type="entry name" value="RING/U-box"/>
    <property type="match status" value="1"/>
</dbReference>
<dbReference type="GO" id="GO:0061630">
    <property type="term" value="F:ubiquitin protein ligase activity"/>
    <property type="evidence" value="ECO:0007669"/>
    <property type="project" value="TreeGrafter"/>
</dbReference>
<feature type="compositionally biased region" description="Polar residues" evidence="5">
    <location>
        <begin position="330"/>
        <end position="339"/>
    </location>
</feature>
<sequence length="479" mass="52664">MSSTSVEPSPDAHHPPFRQSLYRVSPPPPPPPPASASDPPRPTPFGGPESSRTSSSSAASSDPEVYPLSALPVNSERRRDYTARMRLGRAHPPSDYDSDEDPSDMMETESETLSFLEQFSVGNMAFHGRDEEMRIRTQQMIRGQLTNKRVASKKAINQLQSVDISTLDESERSCVICYNEFGVPNPEGINEAPLRLPNCKHVFGDHCIKKWFEESDSCPYCRDKVPSEPVLTSNTRALHQIIQSYANNPRYAVASGRALADPALARMMAQREEARMMQREEARMAQREEARFEGSPPRTWQTGERRSPPSEASETRRRTRARHGSFRGSPATNTANSRPNLHGGMNPTAPLQQSPAPPPTGRQFMHMPSNHRLYGYSGVVRAPGMPPVEPFGLAPPSMPPSQMPYNPLLSPVEDQRFQNSLNGGSGPPVPAEPAQLPGPSHMTTFSQQLPPVGTLEPPSFPSTSSTANGHSNAAGDWMQ</sequence>
<dbReference type="GO" id="GO:0005634">
    <property type="term" value="C:nucleus"/>
    <property type="evidence" value="ECO:0007669"/>
    <property type="project" value="TreeGrafter"/>
</dbReference>
<reference evidence="7" key="1">
    <citation type="submission" date="2023-06" db="EMBL/GenBank/DDBJ databases">
        <title>Genome-scale phylogeny and comparative genomics of the fungal order Sordariales.</title>
        <authorList>
            <consortium name="Lawrence Berkeley National Laboratory"/>
            <person name="Hensen N."/>
            <person name="Bonometti L."/>
            <person name="Westerberg I."/>
            <person name="Brannstrom I.O."/>
            <person name="Guillou S."/>
            <person name="Cros-Aarteil S."/>
            <person name="Calhoun S."/>
            <person name="Haridas S."/>
            <person name="Kuo A."/>
            <person name="Mondo S."/>
            <person name="Pangilinan J."/>
            <person name="Riley R."/>
            <person name="Labutti K."/>
            <person name="Andreopoulos B."/>
            <person name="Lipzen A."/>
            <person name="Chen C."/>
            <person name="Yanf M."/>
            <person name="Daum C."/>
            <person name="Ng V."/>
            <person name="Clum A."/>
            <person name="Steindorff A."/>
            <person name="Ohm R."/>
            <person name="Martin F."/>
            <person name="Silar P."/>
            <person name="Natvig D."/>
            <person name="Lalanne C."/>
            <person name="Gautier V."/>
            <person name="Ament-Velasquez S.L."/>
            <person name="Kruys A."/>
            <person name="Hutchinson M.I."/>
            <person name="Powell A.J."/>
            <person name="Barry K."/>
            <person name="Miller A.N."/>
            <person name="Grigoriev I.V."/>
            <person name="Debuchy R."/>
            <person name="Gladieux P."/>
            <person name="Thoren M.H."/>
            <person name="Johannesson H."/>
        </authorList>
    </citation>
    <scope>NUCLEOTIDE SEQUENCE</scope>
    <source>
        <strain evidence="7">SMH2532-1</strain>
    </source>
</reference>
<keyword evidence="3" id="KW-0862">Zinc</keyword>
<accession>A0AA39YQJ9</accession>
<dbReference type="CDD" id="cd16448">
    <property type="entry name" value="RING-H2"/>
    <property type="match status" value="1"/>
</dbReference>
<dbReference type="PROSITE" id="PS50089">
    <property type="entry name" value="ZF_RING_2"/>
    <property type="match status" value="1"/>
</dbReference>
<dbReference type="InterPro" id="IPR001841">
    <property type="entry name" value="Znf_RING"/>
</dbReference>
<dbReference type="Proteomes" id="UP001174936">
    <property type="component" value="Unassembled WGS sequence"/>
</dbReference>
<feature type="compositionally biased region" description="Acidic residues" evidence="5">
    <location>
        <begin position="96"/>
        <end position="106"/>
    </location>
</feature>
<evidence type="ECO:0000256" key="5">
    <source>
        <dbReference type="SAM" id="MobiDB-lite"/>
    </source>
</evidence>
<organism evidence="7 8">
    <name type="scientific">Cercophora newfieldiana</name>
    <dbReference type="NCBI Taxonomy" id="92897"/>
    <lineage>
        <taxon>Eukaryota</taxon>
        <taxon>Fungi</taxon>
        <taxon>Dikarya</taxon>
        <taxon>Ascomycota</taxon>
        <taxon>Pezizomycotina</taxon>
        <taxon>Sordariomycetes</taxon>
        <taxon>Sordariomycetidae</taxon>
        <taxon>Sordariales</taxon>
        <taxon>Lasiosphaeriaceae</taxon>
        <taxon>Cercophora</taxon>
    </lineage>
</organism>
<keyword evidence="1" id="KW-0479">Metal-binding</keyword>
<keyword evidence="2 4" id="KW-0863">Zinc-finger</keyword>
<feature type="compositionally biased region" description="Basic and acidic residues" evidence="5">
    <location>
        <begin position="281"/>
        <end position="292"/>
    </location>
</feature>
<evidence type="ECO:0000313" key="8">
    <source>
        <dbReference type="Proteomes" id="UP001174936"/>
    </source>
</evidence>
<feature type="region of interest" description="Disordered" evidence="5">
    <location>
        <begin position="420"/>
        <end position="479"/>
    </location>
</feature>
<name>A0AA39YQJ9_9PEZI</name>
<dbReference type="GO" id="GO:0008270">
    <property type="term" value="F:zinc ion binding"/>
    <property type="evidence" value="ECO:0007669"/>
    <property type="project" value="UniProtKB-KW"/>
</dbReference>
<dbReference type="PANTHER" id="PTHR45931">
    <property type="entry name" value="SI:CH211-59O9.10"/>
    <property type="match status" value="1"/>
</dbReference>
<evidence type="ECO:0000256" key="1">
    <source>
        <dbReference type="ARBA" id="ARBA00022723"/>
    </source>
</evidence>